<dbReference type="AlphaFoldDB" id="F8NHX4"/>
<organism>
    <name type="scientific">Serpula lacrymans var. lacrymans (strain S7.9)</name>
    <name type="common">Dry rot fungus</name>
    <dbReference type="NCBI Taxonomy" id="578457"/>
    <lineage>
        <taxon>Eukaryota</taxon>
        <taxon>Fungi</taxon>
        <taxon>Dikarya</taxon>
        <taxon>Basidiomycota</taxon>
        <taxon>Agaricomycotina</taxon>
        <taxon>Agaricomycetes</taxon>
        <taxon>Agaricomycetidae</taxon>
        <taxon>Boletales</taxon>
        <taxon>Coniophorineae</taxon>
        <taxon>Serpulaceae</taxon>
        <taxon>Serpula</taxon>
    </lineage>
</organism>
<dbReference type="GeneID" id="18810765"/>
<protein>
    <submittedName>
        <fullName evidence="1">Uncharacterized protein</fullName>
    </submittedName>
</protein>
<dbReference type="KEGG" id="sla:SERLADRAFT_378398"/>
<dbReference type="HOGENOM" id="CLU_178717_0_0_1"/>
<gene>
    <name evidence="1" type="ORF">SERLADRAFT_378398</name>
</gene>
<dbReference type="RefSeq" id="XP_007313726.1">
    <property type="nucleotide sequence ID" value="XM_007313664.1"/>
</dbReference>
<evidence type="ECO:0000313" key="1">
    <source>
        <dbReference type="EMBL" id="EGO29484.1"/>
    </source>
</evidence>
<sequence length="57" mass="6526">MARNEAQGVEEYNRCGSGDQIMIGAHREIKLKIHHYEESPRVFKVVEDNGRSLGTIR</sequence>
<dbReference type="EMBL" id="GL945429">
    <property type="protein sequence ID" value="EGO29484.1"/>
    <property type="molecule type" value="Genomic_DNA"/>
</dbReference>
<dbReference type="Proteomes" id="UP000008064">
    <property type="component" value="Unassembled WGS sequence"/>
</dbReference>
<accession>F8NHX4</accession>
<proteinExistence type="predicted"/>
<reference evidence="1" key="1">
    <citation type="submission" date="2011-04" db="EMBL/GenBank/DDBJ databases">
        <title>Evolution of plant cell wall degrading machinery underlies the functional diversity of forest fungi.</title>
        <authorList>
            <consortium name="US DOE Joint Genome Institute (JGI-PGF)"/>
            <person name="Eastwood D.C."/>
            <person name="Floudas D."/>
            <person name="Binder M."/>
            <person name="Majcherczyk A."/>
            <person name="Schneider P."/>
            <person name="Aerts A."/>
            <person name="Asiegbu F.O."/>
            <person name="Baker S.E."/>
            <person name="Barry K."/>
            <person name="Bendiksby M."/>
            <person name="Blumentritt M."/>
            <person name="Coutinho P.M."/>
            <person name="Cullen D."/>
            <person name="Cullen D."/>
            <person name="Gathman A."/>
            <person name="Goodell B."/>
            <person name="Henrissat B."/>
            <person name="Ihrmark K."/>
            <person name="Kauserud H."/>
            <person name="Kohler A."/>
            <person name="LaButti K."/>
            <person name="Lapidus A."/>
            <person name="Lavin J.L."/>
            <person name="Lee Y.-H."/>
            <person name="Lindquist E."/>
            <person name="Lilly W."/>
            <person name="Lucas S."/>
            <person name="Morin E."/>
            <person name="Murat C."/>
            <person name="Oguiza J.A."/>
            <person name="Park J."/>
            <person name="Pisabarro A.G."/>
            <person name="Riley R."/>
            <person name="Rosling A."/>
            <person name="Salamov A."/>
            <person name="Schmidt O."/>
            <person name="Schmutz J."/>
            <person name="Skrede I."/>
            <person name="Stenlid J."/>
            <person name="Wiebenga A."/>
            <person name="Xie X."/>
            <person name="Kues U."/>
            <person name="Hibbett D.S."/>
            <person name="Hoffmeister D."/>
            <person name="Hogberg N."/>
            <person name="Martin F."/>
            <person name="Grigoriev I.V."/>
            <person name="Watkinson S.C."/>
        </authorList>
    </citation>
    <scope>NUCLEOTIDE SEQUENCE</scope>
    <source>
        <strain evidence="1">S7.9</strain>
    </source>
</reference>
<name>F8NHX4_SERL9</name>